<evidence type="ECO:0000256" key="1">
    <source>
        <dbReference type="SAM" id="MobiDB-lite"/>
    </source>
</evidence>
<dbReference type="AlphaFoldDB" id="A0A0B7G3Q2"/>
<organism evidence="2 3">
    <name type="scientific">Thanatephorus cucumeris (strain AG1-IB / isolate 7/3/14)</name>
    <name type="common">Lettuce bottom rot fungus</name>
    <name type="synonym">Rhizoctonia solani</name>
    <dbReference type="NCBI Taxonomy" id="1108050"/>
    <lineage>
        <taxon>Eukaryota</taxon>
        <taxon>Fungi</taxon>
        <taxon>Dikarya</taxon>
        <taxon>Basidiomycota</taxon>
        <taxon>Agaricomycotina</taxon>
        <taxon>Agaricomycetes</taxon>
        <taxon>Cantharellales</taxon>
        <taxon>Ceratobasidiaceae</taxon>
        <taxon>Rhizoctonia</taxon>
        <taxon>Rhizoctonia solani AG-1</taxon>
    </lineage>
</organism>
<sequence length="813" mass="91676">MSTQPQVEAIIAFQLNDQIDGLADSTRDIRPTYATIIWYHSLGATERQIKGLQLHEAHKKPPCVILLMKDDSFLKLELKISESGSSVDVTRLTEITSLPPPSIQVQFAQPSQADDSCVDLKFAIAVCYGVLSCSNSITNPSNTQGRMPVSQLQQIFPLVLFLSIVRKHLPINGSLIKDIQSLGCVNDFWLEIISSCQCESQLLWEENIVQKLHQGIQDGIHTAARKQLEKTIRQANSGPQVLVNGEPALDTNNRKKHIATSITAWLEFSADKTKLSALESWDGEWNTIWQSEWQKNWKDNWNNTKSKGYSQLNPKLMPRVLPADILSGHAAGRALIDISMVANTVKVPAQSLLEFQAEVPMEFEGIPGSSDTHSGTEYNWLGSWHSIHHPELKQPGKWLPAWEAARGLAWALAWENSESQIDKTLSLPSCKPIKPERPKLRIGRGASRSLLAIKDGSTLESPRDSLSCSRGSSENILQLAETQLQKLAAEARELFKLERSSQDLPERDTVFKGIAEHIRELSKAAWCEISGENSQGNNGLNPDVRAYMKKQAEDALESINGFFGSEVLSQDTWVDVYIGIWKATWQTTWEYAWTKVMRDTSDGFAKWGRKTDVQGQGEPLVSQIGSLGSYTKLQEYFSGGISKEDNYWRIRSAFKALDLLQKALSHSVPICYREAMTISYFPDRPFEFTTPNPSPGLKRLAKVIQQDKEEKINHRYLQSEIISKLPEKHHATKMEEIWSTAIHAESNADFWKGQDSEHDRLRGRTINSELPLLKHNMGRITWARHQWHKAVDDLRRSRGATRRGMSTDSHSTR</sequence>
<evidence type="ECO:0000313" key="3">
    <source>
        <dbReference type="Proteomes" id="UP000059188"/>
    </source>
</evidence>
<evidence type="ECO:0000313" key="2">
    <source>
        <dbReference type="EMBL" id="CEL63067.1"/>
    </source>
</evidence>
<feature type="compositionally biased region" description="Polar residues" evidence="1">
    <location>
        <begin position="804"/>
        <end position="813"/>
    </location>
</feature>
<gene>
    <name evidence="2" type="ORF">RSOLAG1IB_10691</name>
</gene>
<dbReference type="EMBL" id="LN679178">
    <property type="protein sequence ID" value="CEL63067.1"/>
    <property type="molecule type" value="Genomic_DNA"/>
</dbReference>
<reference evidence="2 3" key="1">
    <citation type="submission" date="2014-11" db="EMBL/GenBank/DDBJ databases">
        <authorList>
            <person name="Wibberg Daniel"/>
        </authorList>
    </citation>
    <scope>NUCLEOTIDE SEQUENCE [LARGE SCALE GENOMIC DNA]</scope>
    <source>
        <strain evidence="2">Rhizoctonia solani AG1-IB 7/3/14</strain>
    </source>
</reference>
<name>A0A0B7G3Q2_THACB</name>
<accession>A0A0B7G3Q2</accession>
<dbReference type="OrthoDB" id="3236493at2759"/>
<keyword evidence="3" id="KW-1185">Reference proteome</keyword>
<protein>
    <submittedName>
        <fullName evidence="2">Uncharacterized protein</fullName>
    </submittedName>
</protein>
<feature type="region of interest" description="Disordered" evidence="1">
    <location>
        <begin position="793"/>
        <end position="813"/>
    </location>
</feature>
<dbReference type="Proteomes" id="UP000059188">
    <property type="component" value="Unassembled WGS sequence"/>
</dbReference>
<proteinExistence type="predicted"/>